<keyword evidence="11" id="KW-1185">Reference proteome</keyword>
<evidence type="ECO:0000256" key="1">
    <source>
        <dbReference type="ARBA" id="ARBA00004651"/>
    </source>
</evidence>
<dbReference type="GO" id="GO:0005886">
    <property type="term" value="C:plasma membrane"/>
    <property type="evidence" value="ECO:0007669"/>
    <property type="project" value="UniProtKB-SubCell"/>
</dbReference>
<proteinExistence type="inferred from homology"/>
<accession>A0A3M8DAR3</accession>
<feature type="transmembrane region" description="Helical" evidence="8">
    <location>
        <begin position="333"/>
        <end position="349"/>
    </location>
</feature>
<keyword evidence="7 8" id="KW-0472">Membrane</keyword>
<dbReference type="Proteomes" id="UP000271031">
    <property type="component" value="Unassembled WGS sequence"/>
</dbReference>
<feature type="transmembrane region" description="Helical" evidence="8">
    <location>
        <begin position="400"/>
        <end position="418"/>
    </location>
</feature>
<feature type="transmembrane region" description="Helical" evidence="8">
    <location>
        <begin position="299"/>
        <end position="321"/>
    </location>
</feature>
<evidence type="ECO:0000256" key="8">
    <source>
        <dbReference type="SAM" id="Phobius"/>
    </source>
</evidence>
<sequence>MGSSEEKKLPGVMTITLIIVMGTFMALLDSSILNVALPKLMVLFSVDTKQIEWVLTAYMLVSGAIIPITSYLGDRFGYRTTYVWAMASFTVGSLLCGLAWNNPSLIVFRVIQGIGGGLIMPVGMAMMFRFIPKEKMGAAMGLFGLSMAVAPSIGPTLGGLIVEHYSWRWLFMINVPIGIISVFLTHFVLPETPTRKMGKFDLWGFLLGSGSAFLFLLALAEGESWGWTSYEIVMLLFSATIALALLIIVELNHPEPLLDMRIFLHKEFSYSVLLGCGLFISMIAAVILLPIYLQSLRGYSAIQTGLVMMPQALAMGFSMALSGRLFDKVGARPLILIGIPLILFSTYQLHTLSTDTPDSLISFYMVIRGLGMGLSFMPINTAGVAAVPPMKAGAASTMSTLVRNVAGSIGIALTTVLLENRQFFHLHRMAEDLNLFSPSWGAMQQSSTGLLATVGDTSAAPAATLSMMNGQVLAQAAAWSFGDVFLIFATFILCIFPLALLFKKKEKREGEQPVFAE</sequence>
<keyword evidence="5 8" id="KW-0812">Transmembrane</keyword>
<keyword evidence="6 8" id="KW-1133">Transmembrane helix</keyword>
<dbReference type="InterPro" id="IPR020846">
    <property type="entry name" value="MFS_dom"/>
</dbReference>
<dbReference type="Gene3D" id="1.20.1720.10">
    <property type="entry name" value="Multidrug resistance protein D"/>
    <property type="match status" value="1"/>
</dbReference>
<feature type="transmembrane region" description="Helical" evidence="8">
    <location>
        <begin position="12"/>
        <end position="33"/>
    </location>
</feature>
<comment type="similarity">
    <text evidence="2">Belongs to the major facilitator superfamily. EmrB family.</text>
</comment>
<dbReference type="SUPFAM" id="SSF103473">
    <property type="entry name" value="MFS general substrate transporter"/>
    <property type="match status" value="2"/>
</dbReference>
<feature type="transmembrane region" description="Helical" evidence="8">
    <location>
        <begin position="232"/>
        <end position="251"/>
    </location>
</feature>
<evidence type="ECO:0000256" key="4">
    <source>
        <dbReference type="ARBA" id="ARBA00022475"/>
    </source>
</evidence>
<evidence type="ECO:0000256" key="3">
    <source>
        <dbReference type="ARBA" id="ARBA00022448"/>
    </source>
</evidence>
<reference evidence="10 11" key="1">
    <citation type="submission" date="2018-10" db="EMBL/GenBank/DDBJ databases">
        <title>Phylogenomics of Brevibacillus.</title>
        <authorList>
            <person name="Dunlap C."/>
        </authorList>
    </citation>
    <scope>NUCLEOTIDE SEQUENCE [LARGE SCALE GENOMIC DNA]</scope>
    <source>
        <strain evidence="10 11">JCM 15716</strain>
    </source>
</reference>
<dbReference type="GO" id="GO:0022857">
    <property type="term" value="F:transmembrane transporter activity"/>
    <property type="evidence" value="ECO:0007669"/>
    <property type="project" value="InterPro"/>
</dbReference>
<comment type="subcellular location">
    <subcellularLocation>
        <location evidence="1">Cell membrane</location>
        <topology evidence="1">Multi-pass membrane protein</topology>
    </subcellularLocation>
</comment>
<feature type="transmembrane region" description="Helical" evidence="8">
    <location>
        <begin position="361"/>
        <end position="388"/>
    </location>
</feature>
<dbReference type="CDD" id="cd17503">
    <property type="entry name" value="MFS_LmrB_MDR_like"/>
    <property type="match status" value="1"/>
</dbReference>
<feature type="transmembrane region" description="Helical" evidence="8">
    <location>
        <begin position="82"/>
        <end position="100"/>
    </location>
</feature>
<evidence type="ECO:0000256" key="5">
    <source>
        <dbReference type="ARBA" id="ARBA00022692"/>
    </source>
</evidence>
<dbReference type="InterPro" id="IPR036259">
    <property type="entry name" value="MFS_trans_sf"/>
</dbReference>
<dbReference type="RefSeq" id="WP_122919647.1">
    <property type="nucleotide sequence ID" value="NZ_RHHQ01000015.1"/>
</dbReference>
<keyword evidence="3" id="KW-0813">Transport</keyword>
<feature type="transmembrane region" description="Helical" evidence="8">
    <location>
        <begin position="167"/>
        <end position="188"/>
    </location>
</feature>
<dbReference type="NCBIfam" id="TIGR00711">
    <property type="entry name" value="efflux_EmrB"/>
    <property type="match status" value="1"/>
</dbReference>
<feature type="transmembrane region" description="Helical" evidence="8">
    <location>
        <begin position="106"/>
        <end position="128"/>
    </location>
</feature>
<evidence type="ECO:0000313" key="10">
    <source>
        <dbReference type="EMBL" id="RNB85162.1"/>
    </source>
</evidence>
<dbReference type="AlphaFoldDB" id="A0A3M8DAR3"/>
<name>A0A3M8DAR3_9BACL</name>
<gene>
    <name evidence="10" type="ORF">EDM56_19845</name>
</gene>
<dbReference type="PANTHER" id="PTHR42718:SF9">
    <property type="entry name" value="MAJOR FACILITATOR SUPERFAMILY MULTIDRUG TRANSPORTER MFSC"/>
    <property type="match status" value="1"/>
</dbReference>
<organism evidence="10 11">
    <name type="scientific">Brevibacillus fluminis</name>
    <dbReference type="NCBI Taxonomy" id="511487"/>
    <lineage>
        <taxon>Bacteria</taxon>
        <taxon>Bacillati</taxon>
        <taxon>Bacillota</taxon>
        <taxon>Bacilli</taxon>
        <taxon>Bacillales</taxon>
        <taxon>Paenibacillaceae</taxon>
        <taxon>Brevibacillus</taxon>
    </lineage>
</organism>
<evidence type="ECO:0000256" key="6">
    <source>
        <dbReference type="ARBA" id="ARBA00022989"/>
    </source>
</evidence>
<dbReference type="PRINTS" id="PR01036">
    <property type="entry name" value="TCRTETB"/>
</dbReference>
<comment type="caution">
    <text evidence="10">The sequence shown here is derived from an EMBL/GenBank/DDBJ whole genome shotgun (WGS) entry which is preliminary data.</text>
</comment>
<evidence type="ECO:0000256" key="7">
    <source>
        <dbReference type="ARBA" id="ARBA00023136"/>
    </source>
</evidence>
<dbReference type="PROSITE" id="PS50850">
    <property type="entry name" value="MFS"/>
    <property type="match status" value="1"/>
</dbReference>
<evidence type="ECO:0000313" key="11">
    <source>
        <dbReference type="Proteomes" id="UP000271031"/>
    </source>
</evidence>
<keyword evidence="4" id="KW-1003">Cell membrane</keyword>
<evidence type="ECO:0000256" key="2">
    <source>
        <dbReference type="ARBA" id="ARBA00008537"/>
    </source>
</evidence>
<dbReference type="Pfam" id="PF07690">
    <property type="entry name" value="MFS_1"/>
    <property type="match status" value="1"/>
</dbReference>
<dbReference type="Gene3D" id="1.20.1250.20">
    <property type="entry name" value="MFS general substrate transporter like domains"/>
    <property type="match status" value="1"/>
</dbReference>
<dbReference type="OrthoDB" id="9816041at2"/>
<feature type="transmembrane region" description="Helical" evidence="8">
    <location>
        <begin position="272"/>
        <end position="293"/>
    </location>
</feature>
<evidence type="ECO:0000259" key="9">
    <source>
        <dbReference type="PROSITE" id="PS50850"/>
    </source>
</evidence>
<dbReference type="EMBL" id="RHHQ01000015">
    <property type="protein sequence ID" value="RNB85162.1"/>
    <property type="molecule type" value="Genomic_DNA"/>
</dbReference>
<feature type="transmembrane region" description="Helical" evidence="8">
    <location>
        <begin position="140"/>
        <end position="161"/>
    </location>
</feature>
<dbReference type="InterPro" id="IPR011701">
    <property type="entry name" value="MFS"/>
</dbReference>
<protein>
    <submittedName>
        <fullName evidence="10">DHA2 family efflux MFS transporter permease subunit</fullName>
    </submittedName>
</protein>
<feature type="transmembrane region" description="Helical" evidence="8">
    <location>
        <begin position="476"/>
        <end position="502"/>
    </location>
</feature>
<feature type="transmembrane region" description="Helical" evidence="8">
    <location>
        <begin position="200"/>
        <end position="220"/>
    </location>
</feature>
<dbReference type="PANTHER" id="PTHR42718">
    <property type="entry name" value="MAJOR FACILITATOR SUPERFAMILY MULTIDRUG TRANSPORTER MFSC"/>
    <property type="match status" value="1"/>
</dbReference>
<dbReference type="InterPro" id="IPR004638">
    <property type="entry name" value="EmrB-like"/>
</dbReference>
<feature type="transmembrane region" description="Helical" evidence="8">
    <location>
        <begin position="53"/>
        <end position="73"/>
    </location>
</feature>
<feature type="domain" description="Major facilitator superfamily (MFS) profile" evidence="9">
    <location>
        <begin position="15"/>
        <end position="507"/>
    </location>
</feature>